<dbReference type="InterPro" id="IPR050364">
    <property type="entry name" value="Cytochrome_P450_fung"/>
</dbReference>
<keyword evidence="6" id="KW-0472">Membrane</keyword>
<name>A0A8X7T8W1_CANPA</name>
<dbReference type="EMBL" id="JABWAB010000011">
    <property type="protein sequence ID" value="KAF6044178.1"/>
    <property type="molecule type" value="Genomic_DNA"/>
</dbReference>
<keyword evidence="6" id="KW-1133">Transmembrane helix</keyword>
<dbReference type="Proteomes" id="UP000590412">
    <property type="component" value="Unassembled WGS sequence"/>
</dbReference>
<dbReference type="OrthoDB" id="1055148at2759"/>
<dbReference type="GO" id="GO:0004497">
    <property type="term" value="F:monooxygenase activity"/>
    <property type="evidence" value="ECO:0007669"/>
    <property type="project" value="InterPro"/>
</dbReference>
<dbReference type="Gene3D" id="1.10.630.10">
    <property type="entry name" value="Cytochrome P450"/>
    <property type="match status" value="1"/>
</dbReference>
<sequence length="544" mass="61982">MPWTTVDGILLYIHSIARSPLTRWTCFVSVALLMIAIVYDYIYKPSKIKGIYPIPGELPIIGHLRLLRNNPSQVFLVWATRYDKSVFQIRLGNKRVIVVNDYDDVVELWMNHSCQNNSRPLSYTFHGLISSYQSFTVGSTPQSTTYKRKKRAIAQFLNSKSISSYSLSICREIELTLFRLENVAINVDVDVCHYLKYFVLRCSVFLMYGLHLDCFGVDNALCNEIISNESEIIRMRSPIANVQDSVPLLKYLPNLTNASLAVQCKNKRERYMSELFARFEDKMNLGDCDSIGSFIGQLIAETGNKQLTDAEVYSICLTFISAGLDNTPLNLNYLLGILSQPSIGKAYQSKAINEILANCGGDVQKAWEQSNESTLKNVYVHALILETLRQFTVLPLSLPRTTTKTIIYNGVEIPAGSQLFMNAYAANHDPKHFKCPFEFNPERWIDANGQISFTAKAYQHFSFGAGSRMCSGYSFAVKEMYIFMVKFLLMFEVHPPDSKLMIADPFLSNENAHATSFEPRSHNIRLTLRRSRNQEWLHDTELVR</sequence>
<keyword evidence="5" id="KW-0349">Heme</keyword>
<dbReference type="PRINTS" id="PR00385">
    <property type="entry name" value="P450"/>
</dbReference>
<protein>
    <submittedName>
        <fullName evidence="7">Cytochrome P450 family protein</fullName>
    </submittedName>
</protein>
<keyword evidence="3" id="KW-0560">Oxidoreductase</keyword>
<dbReference type="Pfam" id="PF00067">
    <property type="entry name" value="p450"/>
    <property type="match status" value="1"/>
</dbReference>
<evidence type="ECO:0000256" key="6">
    <source>
        <dbReference type="SAM" id="Phobius"/>
    </source>
</evidence>
<evidence type="ECO:0000313" key="8">
    <source>
        <dbReference type="Proteomes" id="UP000590412"/>
    </source>
</evidence>
<evidence type="ECO:0000256" key="3">
    <source>
        <dbReference type="ARBA" id="ARBA00023002"/>
    </source>
</evidence>
<comment type="similarity">
    <text evidence="1">Belongs to the cytochrome P450 family.</text>
</comment>
<keyword evidence="6" id="KW-0812">Transmembrane</keyword>
<dbReference type="SUPFAM" id="SSF48264">
    <property type="entry name" value="Cytochrome P450"/>
    <property type="match status" value="1"/>
</dbReference>
<dbReference type="GO" id="GO:0005506">
    <property type="term" value="F:iron ion binding"/>
    <property type="evidence" value="ECO:0007669"/>
    <property type="project" value="InterPro"/>
</dbReference>
<keyword evidence="2 5" id="KW-0479">Metal-binding</keyword>
<dbReference type="PANTHER" id="PTHR46300">
    <property type="entry name" value="P450, PUTATIVE (EUROFUNG)-RELATED-RELATED"/>
    <property type="match status" value="1"/>
</dbReference>
<evidence type="ECO:0000256" key="5">
    <source>
        <dbReference type="PIRSR" id="PIRSR602401-1"/>
    </source>
</evidence>
<evidence type="ECO:0000256" key="1">
    <source>
        <dbReference type="ARBA" id="ARBA00010617"/>
    </source>
</evidence>
<evidence type="ECO:0000256" key="4">
    <source>
        <dbReference type="ARBA" id="ARBA00023004"/>
    </source>
</evidence>
<organism evidence="7 8">
    <name type="scientific">Candida parapsilosis</name>
    <name type="common">Yeast</name>
    <dbReference type="NCBI Taxonomy" id="5480"/>
    <lineage>
        <taxon>Eukaryota</taxon>
        <taxon>Fungi</taxon>
        <taxon>Dikarya</taxon>
        <taxon>Ascomycota</taxon>
        <taxon>Saccharomycotina</taxon>
        <taxon>Pichiomycetes</taxon>
        <taxon>Debaryomycetaceae</taxon>
        <taxon>Candida/Lodderomyces clade</taxon>
        <taxon>Candida</taxon>
    </lineage>
</organism>
<dbReference type="InterPro" id="IPR002401">
    <property type="entry name" value="Cyt_P450_E_grp-I"/>
</dbReference>
<feature type="binding site" description="axial binding residue" evidence="5">
    <location>
        <position position="470"/>
    </location>
    <ligand>
        <name>heme</name>
        <dbReference type="ChEBI" id="CHEBI:30413"/>
    </ligand>
    <ligandPart>
        <name>Fe</name>
        <dbReference type="ChEBI" id="CHEBI:18248"/>
    </ligandPart>
</feature>
<keyword evidence="4 5" id="KW-0408">Iron</keyword>
<accession>A0A8X7T8W1</accession>
<comment type="cofactor">
    <cofactor evidence="5">
        <name>heme</name>
        <dbReference type="ChEBI" id="CHEBI:30413"/>
    </cofactor>
</comment>
<evidence type="ECO:0000256" key="2">
    <source>
        <dbReference type="ARBA" id="ARBA00022723"/>
    </source>
</evidence>
<dbReference type="GO" id="GO:0020037">
    <property type="term" value="F:heme binding"/>
    <property type="evidence" value="ECO:0007669"/>
    <property type="project" value="InterPro"/>
</dbReference>
<proteinExistence type="inferred from homology"/>
<comment type="caution">
    <text evidence="7">The sequence shown here is derived from an EMBL/GenBank/DDBJ whole genome shotgun (WGS) entry which is preliminary data.</text>
</comment>
<reference evidence="7" key="1">
    <citation type="submission" date="2020-03" db="EMBL/GenBank/DDBJ databases">
        <title>FDA dAtabase for Regulatory Grade micrObial Sequences (FDA-ARGOS): Supporting development and validation of Infectious Disease Dx tests.</title>
        <authorList>
            <person name="Campos J."/>
            <person name="Goldberg B."/>
            <person name="Tallon L."/>
            <person name="Sadzewicz L."/>
            <person name="Vavikolanu K."/>
            <person name="Mehta A."/>
            <person name="Aluvathingal J."/>
            <person name="Nadendla S."/>
            <person name="Nandy P."/>
            <person name="Geyer C."/>
            <person name="Yan Y."/>
            <person name="Sichtig H."/>
        </authorList>
    </citation>
    <scope>NUCLEOTIDE SEQUENCE [LARGE SCALE GENOMIC DNA]</scope>
    <source>
        <strain evidence="7">FDAARGOS_652</strain>
    </source>
</reference>
<dbReference type="GO" id="GO:0016705">
    <property type="term" value="F:oxidoreductase activity, acting on paired donors, with incorporation or reduction of molecular oxygen"/>
    <property type="evidence" value="ECO:0007669"/>
    <property type="project" value="InterPro"/>
</dbReference>
<dbReference type="AlphaFoldDB" id="A0A8X7T8W1"/>
<dbReference type="PRINTS" id="PR00463">
    <property type="entry name" value="EP450I"/>
</dbReference>
<dbReference type="InterPro" id="IPR036396">
    <property type="entry name" value="Cyt_P450_sf"/>
</dbReference>
<gene>
    <name evidence="7" type="ORF">FOB60_005271</name>
</gene>
<dbReference type="InterPro" id="IPR001128">
    <property type="entry name" value="Cyt_P450"/>
</dbReference>
<feature type="transmembrane region" description="Helical" evidence="6">
    <location>
        <begin position="21"/>
        <end position="42"/>
    </location>
</feature>
<evidence type="ECO:0000313" key="7">
    <source>
        <dbReference type="EMBL" id="KAF6044178.1"/>
    </source>
</evidence>